<dbReference type="Pfam" id="PF04263">
    <property type="entry name" value="TPK_catalytic"/>
    <property type="match status" value="1"/>
</dbReference>
<evidence type="ECO:0000259" key="5">
    <source>
        <dbReference type="SMART" id="SM00983"/>
    </source>
</evidence>
<keyword evidence="4" id="KW-0067">ATP-binding</keyword>
<keyword evidence="2" id="KW-0547">Nucleotide-binding</keyword>
<comment type="caution">
    <text evidence="6">The sequence shown here is derived from an EMBL/GenBank/DDBJ whole genome shotgun (WGS) entry which is preliminary data.</text>
</comment>
<evidence type="ECO:0000313" key="6">
    <source>
        <dbReference type="EMBL" id="KAL3794877.1"/>
    </source>
</evidence>
<dbReference type="Gene3D" id="2.60.120.320">
    <property type="entry name" value="Thiamin pyrophosphokinase, thiamin-binding domain"/>
    <property type="match status" value="1"/>
</dbReference>
<keyword evidence="7" id="KW-1185">Reference proteome</keyword>
<keyword evidence="3" id="KW-0418">Kinase</keyword>
<dbReference type="GO" id="GO:0042723">
    <property type="term" value="P:thiamine-containing compound metabolic process"/>
    <property type="evidence" value="ECO:0007669"/>
    <property type="project" value="UniProtKB-ARBA"/>
</dbReference>
<dbReference type="NCBIfam" id="TIGR01378">
    <property type="entry name" value="thi_PPkinase"/>
    <property type="match status" value="1"/>
</dbReference>
<dbReference type="PANTHER" id="PTHR13622">
    <property type="entry name" value="THIAMIN PYROPHOSPHOKINASE"/>
    <property type="match status" value="1"/>
</dbReference>
<dbReference type="SUPFAM" id="SSF63862">
    <property type="entry name" value="Thiamin pyrophosphokinase, substrate-binding domain"/>
    <property type="match status" value="1"/>
</dbReference>
<reference evidence="6 7" key="1">
    <citation type="submission" date="2024-10" db="EMBL/GenBank/DDBJ databases">
        <title>Updated reference genomes for cyclostephanoid diatoms.</title>
        <authorList>
            <person name="Roberts W.R."/>
            <person name="Alverson A.J."/>
        </authorList>
    </citation>
    <scope>NUCLEOTIDE SEQUENCE [LARGE SCALE GENOMIC DNA]</scope>
    <source>
        <strain evidence="6 7">AJA010-31</strain>
    </source>
</reference>
<dbReference type="GO" id="GO:0004788">
    <property type="term" value="F:thiamine diphosphokinase activity"/>
    <property type="evidence" value="ECO:0007669"/>
    <property type="project" value="UniProtKB-ARBA"/>
</dbReference>
<dbReference type="Proteomes" id="UP001530400">
    <property type="component" value="Unassembled WGS sequence"/>
</dbReference>
<sequence>MSRMPKVDEWRESSLPFPFSTQMHPDLFVTLIFSAAKIQLFANALVPIDNHWSSQAQYFSHRDPLHMMTARKSVESENDDERPIRRYDSPFFPDESEQPTIPTALIILNTPISKSANGDLSSALNVLWRKSSFRVCADGGANRLFDVSAGNASDETIFDTNYLPDLITGDLDSLFPNVREYYEKRGVPIIKVEDQDYHDLDKALMAVERWIENLDSTITQSTTTVKTKVLIYGGFGGRFDQEMGCMNALYVWGRKHMFRHTSIALYGEETCAFLLLAEPATNEIRISFPDGHCVSKLNGSDEVVGEGPSCGLIPLGGRCDAVVTSGLKWNLNGEVPLEFGGLVSSSNRVMDAVVTVQTSSPMIFTTEMIKR</sequence>
<dbReference type="GO" id="GO:0016301">
    <property type="term" value="F:kinase activity"/>
    <property type="evidence" value="ECO:0007669"/>
    <property type="project" value="UniProtKB-KW"/>
</dbReference>
<evidence type="ECO:0000256" key="2">
    <source>
        <dbReference type="ARBA" id="ARBA00022741"/>
    </source>
</evidence>
<dbReference type="GO" id="GO:0005524">
    <property type="term" value="F:ATP binding"/>
    <property type="evidence" value="ECO:0007669"/>
    <property type="project" value="UniProtKB-KW"/>
</dbReference>
<evidence type="ECO:0000256" key="4">
    <source>
        <dbReference type="ARBA" id="ARBA00022840"/>
    </source>
</evidence>
<dbReference type="Pfam" id="PF04265">
    <property type="entry name" value="TPK_B1_binding"/>
    <property type="match status" value="1"/>
</dbReference>
<dbReference type="SMART" id="SM00983">
    <property type="entry name" value="TPK_B1_binding"/>
    <property type="match status" value="1"/>
</dbReference>
<dbReference type="InterPro" id="IPR007373">
    <property type="entry name" value="Thiamin_PyroPKinase_B1-bd"/>
</dbReference>
<dbReference type="InterPro" id="IPR036759">
    <property type="entry name" value="TPK_catalytic_sf"/>
</dbReference>
<dbReference type="CDD" id="cd07995">
    <property type="entry name" value="TPK"/>
    <property type="match status" value="1"/>
</dbReference>
<dbReference type="Gene3D" id="3.40.50.10240">
    <property type="entry name" value="Thiamin pyrophosphokinase, catalytic domain"/>
    <property type="match status" value="1"/>
</dbReference>
<keyword evidence="1" id="KW-0808">Transferase</keyword>
<dbReference type="SUPFAM" id="SSF63999">
    <property type="entry name" value="Thiamin pyrophosphokinase, catalytic domain"/>
    <property type="match status" value="1"/>
</dbReference>
<dbReference type="AlphaFoldDB" id="A0ABD3Q3F4"/>
<dbReference type="InterPro" id="IPR007371">
    <property type="entry name" value="TPK_catalytic"/>
</dbReference>
<evidence type="ECO:0000313" key="7">
    <source>
        <dbReference type="Proteomes" id="UP001530400"/>
    </source>
</evidence>
<gene>
    <name evidence="6" type="ORF">ACHAWO_007651</name>
</gene>
<dbReference type="FunFam" id="2.60.120.320:FF:000001">
    <property type="entry name" value="Thiamine pyrophosphokinase"/>
    <property type="match status" value="1"/>
</dbReference>
<dbReference type="InterPro" id="IPR006282">
    <property type="entry name" value="Thi_PPkinase"/>
</dbReference>
<name>A0ABD3Q3F4_9STRA</name>
<dbReference type="InterPro" id="IPR036371">
    <property type="entry name" value="TPK_B1-bd_sf"/>
</dbReference>
<proteinExistence type="predicted"/>
<evidence type="ECO:0000256" key="1">
    <source>
        <dbReference type="ARBA" id="ARBA00022679"/>
    </source>
</evidence>
<protein>
    <recommendedName>
        <fullName evidence="5">Thiamin pyrophosphokinase thiamin-binding domain-containing protein</fullName>
    </recommendedName>
</protein>
<organism evidence="6 7">
    <name type="scientific">Cyclotella atomus</name>
    <dbReference type="NCBI Taxonomy" id="382360"/>
    <lineage>
        <taxon>Eukaryota</taxon>
        <taxon>Sar</taxon>
        <taxon>Stramenopiles</taxon>
        <taxon>Ochrophyta</taxon>
        <taxon>Bacillariophyta</taxon>
        <taxon>Coscinodiscophyceae</taxon>
        <taxon>Thalassiosirophycidae</taxon>
        <taxon>Stephanodiscales</taxon>
        <taxon>Stephanodiscaceae</taxon>
        <taxon>Cyclotella</taxon>
    </lineage>
</organism>
<accession>A0ABD3Q3F4</accession>
<dbReference type="EMBL" id="JALLPJ020000340">
    <property type="protein sequence ID" value="KAL3794877.1"/>
    <property type="molecule type" value="Genomic_DNA"/>
</dbReference>
<dbReference type="PANTHER" id="PTHR13622:SF8">
    <property type="entry name" value="THIAMIN PYROPHOSPHOKINASE 1"/>
    <property type="match status" value="1"/>
</dbReference>
<evidence type="ECO:0000256" key="3">
    <source>
        <dbReference type="ARBA" id="ARBA00022777"/>
    </source>
</evidence>
<feature type="domain" description="Thiamin pyrophosphokinase thiamin-binding" evidence="5">
    <location>
        <begin position="305"/>
        <end position="362"/>
    </location>
</feature>